<dbReference type="PANTHER" id="PTHR30487">
    <property type="entry name" value="TYPE 4 PREPILIN-LIKE PROTEINS LEADER PEPTIDE-PROCESSING ENZYME"/>
    <property type="match status" value="1"/>
</dbReference>
<dbReference type="GO" id="GO:0006465">
    <property type="term" value="P:signal peptide processing"/>
    <property type="evidence" value="ECO:0007669"/>
    <property type="project" value="TreeGrafter"/>
</dbReference>
<keyword evidence="2" id="KW-1133">Transmembrane helix</keyword>
<evidence type="ECO:0000313" key="4">
    <source>
        <dbReference type="EMBL" id="QCP53833.1"/>
    </source>
</evidence>
<gene>
    <name evidence="4" type="ORF">FAZ95_33055</name>
</gene>
<organism evidence="4 5">
    <name type="scientific">Trinickia violacea</name>
    <dbReference type="NCBI Taxonomy" id="2571746"/>
    <lineage>
        <taxon>Bacteria</taxon>
        <taxon>Pseudomonadati</taxon>
        <taxon>Pseudomonadota</taxon>
        <taxon>Betaproteobacteria</taxon>
        <taxon>Burkholderiales</taxon>
        <taxon>Burkholderiaceae</taxon>
        <taxon>Trinickia</taxon>
    </lineage>
</organism>
<feature type="transmembrane region" description="Helical" evidence="2">
    <location>
        <begin position="160"/>
        <end position="179"/>
    </location>
</feature>
<evidence type="ECO:0000259" key="3">
    <source>
        <dbReference type="Pfam" id="PF01478"/>
    </source>
</evidence>
<dbReference type="InterPro" id="IPR050882">
    <property type="entry name" value="Prepilin_peptidase/N-MTase"/>
</dbReference>
<feature type="domain" description="Prepilin type IV endopeptidase peptidase" evidence="3">
    <location>
        <begin position="16"/>
        <end position="116"/>
    </location>
</feature>
<feature type="transmembrane region" description="Helical" evidence="2">
    <location>
        <begin position="36"/>
        <end position="55"/>
    </location>
</feature>
<dbReference type="GO" id="GO:0004190">
    <property type="term" value="F:aspartic-type endopeptidase activity"/>
    <property type="evidence" value="ECO:0007669"/>
    <property type="project" value="InterPro"/>
</dbReference>
<dbReference type="Proteomes" id="UP000298656">
    <property type="component" value="Chromosome 2"/>
</dbReference>
<keyword evidence="2" id="KW-0472">Membrane</keyword>
<protein>
    <submittedName>
        <fullName evidence="4">Peptidase A24</fullName>
    </submittedName>
</protein>
<feature type="transmembrane region" description="Helical" evidence="2">
    <location>
        <begin position="100"/>
        <end position="122"/>
    </location>
</feature>
<feature type="transmembrane region" description="Helical" evidence="2">
    <location>
        <begin position="61"/>
        <end position="79"/>
    </location>
</feature>
<dbReference type="EMBL" id="CP040078">
    <property type="protein sequence ID" value="QCP53833.1"/>
    <property type="molecule type" value="Genomic_DNA"/>
</dbReference>
<evidence type="ECO:0000256" key="1">
    <source>
        <dbReference type="ARBA" id="ARBA00005801"/>
    </source>
</evidence>
<name>A0A4P8J1I5_9BURK</name>
<reference evidence="4 5" key="1">
    <citation type="submission" date="2019-05" db="EMBL/GenBank/DDBJ databases">
        <title>Burkholderia sp. DHOD12, isolated from subtropical forest soil.</title>
        <authorList>
            <person name="Gao Z.-H."/>
            <person name="Qiu L.-H."/>
        </authorList>
    </citation>
    <scope>NUCLEOTIDE SEQUENCE [LARGE SCALE GENOMIC DNA]</scope>
    <source>
        <strain evidence="4 5">DHOD12</strain>
    </source>
</reference>
<dbReference type="Gene3D" id="1.20.120.1220">
    <property type="match status" value="1"/>
</dbReference>
<dbReference type="KEGG" id="tvl:FAZ95_33055"/>
<dbReference type="Pfam" id="PF01478">
    <property type="entry name" value="Peptidase_A24"/>
    <property type="match status" value="1"/>
</dbReference>
<keyword evidence="2" id="KW-0812">Transmembrane</keyword>
<dbReference type="GO" id="GO:0005886">
    <property type="term" value="C:plasma membrane"/>
    <property type="evidence" value="ECO:0007669"/>
    <property type="project" value="TreeGrafter"/>
</dbReference>
<dbReference type="AlphaFoldDB" id="A0A4P8J1I5"/>
<proteinExistence type="inferred from homology"/>
<dbReference type="OrthoDB" id="5508079at2"/>
<sequence>MLLLSLPPQPIPPCVIALTVVAASTDIVCRRIPNQIIGIGLIASLLVQVWVNGLLPGSGNWLSGAMTGFGLLVPLYMVRGMTAGDVKLLLMIGTWVGPSMTLYIALATFVIGGAWSLAFAVWHKRTTLLLLNIRHLVYGGSRIGHKENALPYTPIKSVGSLPYGVAIAAGTIGVVFASVA</sequence>
<dbReference type="InterPro" id="IPR000045">
    <property type="entry name" value="Prepilin_IV_endopep_pep"/>
</dbReference>
<accession>A0A4P8J1I5</accession>
<comment type="similarity">
    <text evidence="1">Belongs to the peptidase A24 family.</text>
</comment>
<keyword evidence="5" id="KW-1185">Reference proteome</keyword>
<evidence type="ECO:0000256" key="2">
    <source>
        <dbReference type="SAM" id="Phobius"/>
    </source>
</evidence>
<dbReference type="PANTHER" id="PTHR30487:SF0">
    <property type="entry name" value="PREPILIN LEADER PEPTIDASE_N-METHYLTRANSFERASE-RELATED"/>
    <property type="match status" value="1"/>
</dbReference>
<evidence type="ECO:0000313" key="5">
    <source>
        <dbReference type="Proteomes" id="UP000298656"/>
    </source>
</evidence>